<dbReference type="Proteomes" id="UP000789525">
    <property type="component" value="Unassembled WGS sequence"/>
</dbReference>
<gene>
    <name evidence="1" type="ORF">ACOLOM_LOCUS138</name>
</gene>
<reference evidence="1" key="1">
    <citation type="submission" date="2021-06" db="EMBL/GenBank/DDBJ databases">
        <authorList>
            <person name="Kallberg Y."/>
            <person name="Tangrot J."/>
            <person name="Rosling A."/>
        </authorList>
    </citation>
    <scope>NUCLEOTIDE SEQUENCE</scope>
    <source>
        <strain evidence="1">CL356</strain>
    </source>
</reference>
<name>A0ACA9JW78_9GLOM</name>
<protein>
    <submittedName>
        <fullName evidence="1">3368_t:CDS:1</fullName>
    </submittedName>
</protein>
<sequence>KNFDPKWHPTRNLINANHLLKEYRQFEEDANRRAAQRMSHQGEEASGVGQGSQSRDVPTHISHTEEPSNQGSQSQRSSSVDSCDDSMDDAWSQSSRSRKSSPSSSSRRSKNNAKKKGVKRASAACDENSRNVVVTTNIGKRKKYRGKMQQVVFLEMGSEESDAKVDTNNDKNINPTNYKDSCKSSNFNEDKKSNNDSFDDISNSDYDAWELPGDLPSPSSPPMEVDPKMTKKSSSTIVETTEESAKNIKSEDNLISSESFDVPMSTCPSSNFNKKNEPEDNDPWTEQSPKKQKTEIETRKKIAKKSFNLSHDSLEQSEQPDRLKSNNSSLSSLGHSGQLDEQTEMEICSKPRDTNKHLHAPPELQDNKQLEIQRTEKDYIPLSNLLEEQYESKSQIEKNLSATSRNSFGQNVPCTQETSKLMPQSTADVNNSSQFTLDIPLKQEEDPPKLKFSVKKQSGPFRYSFDVLGNQKEDLRSPEQIPQHVDTLAHLTDSIPDNIQQSQLRRGSQKVDGASMLTENASGQNMESVKKVTDEHPLQVEPSGRYHQFVEMIRNLTQLWMINMLPQAYAERLVDANDPENYPMFTMNAVEHNSTSKKNVEEENTLMKWNEIVGVIWLNKVEKLCWLRVCIDDISNSRYTQPSDQDLLSDFRFLSNETYHAVRLAILSNNYGALPDVCRNASNFAVFGPKDNFEVKEMIDACKGLKVNYDPSFSSDSIDLVLNEG</sequence>
<organism evidence="1 2">
    <name type="scientific">Acaulospora colombiana</name>
    <dbReference type="NCBI Taxonomy" id="27376"/>
    <lineage>
        <taxon>Eukaryota</taxon>
        <taxon>Fungi</taxon>
        <taxon>Fungi incertae sedis</taxon>
        <taxon>Mucoromycota</taxon>
        <taxon>Glomeromycotina</taxon>
        <taxon>Glomeromycetes</taxon>
        <taxon>Diversisporales</taxon>
        <taxon>Acaulosporaceae</taxon>
        <taxon>Acaulospora</taxon>
    </lineage>
</organism>
<dbReference type="EMBL" id="CAJVPT010000148">
    <property type="protein sequence ID" value="CAG8439549.1"/>
    <property type="molecule type" value="Genomic_DNA"/>
</dbReference>
<comment type="caution">
    <text evidence="1">The sequence shown here is derived from an EMBL/GenBank/DDBJ whole genome shotgun (WGS) entry which is preliminary data.</text>
</comment>
<proteinExistence type="predicted"/>
<feature type="non-terminal residue" evidence="1">
    <location>
        <position position="1"/>
    </location>
</feature>
<keyword evidence="2" id="KW-1185">Reference proteome</keyword>
<evidence type="ECO:0000313" key="1">
    <source>
        <dbReference type="EMBL" id="CAG8439549.1"/>
    </source>
</evidence>
<accession>A0ACA9JW78</accession>
<evidence type="ECO:0000313" key="2">
    <source>
        <dbReference type="Proteomes" id="UP000789525"/>
    </source>
</evidence>